<accession>A0ABS0ZI53</accession>
<evidence type="ECO:0000256" key="1">
    <source>
        <dbReference type="SAM" id="Phobius"/>
    </source>
</evidence>
<keyword evidence="1" id="KW-0472">Membrane</keyword>
<organism evidence="2 3">
    <name type="scientific">Streptococcus pacificus</name>
    <dbReference type="NCBI Taxonomy" id="2740577"/>
    <lineage>
        <taxon>Bacteria</taxon>
        <taxon>Bacillati</taxon>
        <taxon>Bacillota</taxon>
        <taxon>Bacilli</taxon>
        <taxon>Lactobacillales</taxon>
        <taxon>Streptococcaceae</taxon>
        <taxon>Streptococcus</taxon>
    </lineage>
</organism>
<comment type="caution">
    <text evidence="2">The sequence shown here is derived from an EMBL/GenBank/DDBJ whole genome shotgun (WGS) entry which is preliminary data.</text>
</comment>
<dbReference type="RefSeq" id="WP_199575209.1">
    <property type="nucleotide sequence ID" value="NZ_JAENBO010000001.1"/>
</dbReference>
<reference evidence="2 3" key="1">
    <citation type="journal article" date="2021" name="Int. J. Syst. Evol. Microbiol.">
        <title>Streptococcus vicugnae sp. nov., isolated from faeces of alpacas (Vicugna pacos) and cattle (Bos taurus), Streptococcus zalophi sp. nov., and Streptococcus pacificus sp. nov., isolated from respiratory tract of California sea lions (Zalophus californianus).</title>
        <authorList>
            <person name="Volokhov D.V."/>
            <person name="Zagorodnyaya T.A."/>
            <person name="Shen Z."/>
            <person name="Blom J."/>
            <person name="Furtak V.A."/>
            <person name="Eisenberg T."/>
            <person name="Fan P."/>
            <person name="Jeong K.C."/>
            <person name="Gao Y."/>
            <person name="Zhang S."/>
            <person name="Amselle M."/>
        </authorList>
    </citation>
    <scope>NUCLEOTIDE SEQUENCE [LARGE SCALE GENOMIC DNA]</scope>
    <source>
        <strain evidence="2 3">CSL7591</strain>
    </source>
</reference>
<keyword evidence="3" id="KW-1185">Reference proteome</keyword>
<gene>
    <name evidence="2" type="ORF">JHK62_03080</name>
</gene>
<feature type="transmembrane region" description="Helical" evidence="1">
    <location>
        <begin position="191"/>
        <end position="211"/>
    </location>
</feature>
<protein>
    <submittedName>
        <fullName evidence="2">Uncharacterized protein</fullName>
    </submittedName>
</protein>
<dbReference type="Proteomes" id="UP000653045">
    <property type="component" value="Unassembled WGS sequence"/>
</dbReference>
<proteinExistence type="predicted"/>
<keyword evidence="1" id="KW-0812">Transmembrane</keyword>
<name>A0ABS0ZI53_9STRE</name>
<sequence>MSVLENVQDATGFQLDKETSTLYGVKDGFHFAVIPTGDNKTYQLLFSLGKTNQPVADDDFRELKANSKVIKRYTPMNYKVIFDIKTGLTKAKTAENIQQALDEVVSFLKSRQYEDVDEMTGISGQSDIYLVSGVVNFLSPESYAKMTAELNIDIQKEAQKSENVIAGIVGALIGSLVGVAAIVIIGQLGYVSIISGVIMGVSTISGYELLGKRLTKKGIAISVIIMLLMVYVANQADLSLTIARYYGLGFFEVFPTILAEGAIDDPTYWENLGMIYLFSVLGFGSTVYGIVKSRQEKFTTRRLG</sequence>
<feature type="transmembrane region" description="Helical" evidence="1">
    <location>
        <begin position="218"/>
        <end position="236"/>
    </location>
</feature>
<dbReference type="EMBL" id="JAENBO010000001">
    <property type="protein sequence ID" value="MBJ8325665.1"/>
    <property type="molecule type" value="Genomic_DNA"/>
</dbReference>
<evidence type="ECO:0000313" key="2">
    <source>
        <dbReference type="EMBL" id="MBJ8325665.1"/>
    </source>
</evidence>
<feature type="transmembrane region" description="Helical" evidence="1">
    <location>
        <begin position="273"/>
        <end position="291"/>
    </location>
</feature>
<keyword evidence="1" id="KW-1133">Transmembrane helix</keyword>
<feature type="transmembrane region" description="Helical" evidence="1">
    <location>
        <begin position="164"/>
        <end position="185"/>
    </location>
</feature>
<evidence type="ECO:0000313" key="3">
    <source>
        <dbReference type="Proteomes" id="UP000653045"/>
    </source>
</evidence>